<dbReference type="EMBL" id="RJUR01000011">
    <property type="protein sequence ID" value="ROQ53458.1"/>
    <property type="molecule type" value="Genomic_DNA"/>
</dbReference>
<proteinExistence type="predicted"/>
<sequence>MSCLPRHGRVSCSRCHTESAPAFDVATRTEGEWRITANPLAWGSTTPEVIVLGFSKGPTQAGALASTPHDDIAYKGSRLNVGKILAHVGLIPAAPPDRLKQQVDRLIADNNGRFHFASLIRCTVERHDRKAGTWKGSGGGMLDKFIASPFGKSVASNCTTAFLRDLPQETRLIVMFGLGTGMNYVASAYALLRHARPGAWKMINAVAYTDGRITVVHVEHFAAQGALIPNWLGERDHPRSRLGLLSKAAVQASGVGNFSGGNGHG</sequence>
<comment type="caution">
    <text evidence="1">The sequence shown here is derived from an EMBL/GenBank/DDBJ whole genome shotgun (WGS) entry which is preliminary data.</text>
</comment>
<dbReference type="Proteomes" id="UP000269115">
    <property type="component" value="Unassembled WGS sequence"/>
</dbReference>
<protein>
    <submittedName>
        <fullName evidence="1">Uncharacterized protein</fullName>
    </submittedName>
</protein>
<evidence type="ECO:0000313" key="1">
    <source>
        <dbReference type="EMBL" id="ROQ53458.1"/>
    </source>
</evidence>
<organism evidence="1 2">
    <name type="scientific">Pseudomonas putida</name>
    <name type="common">Arthrobacter siderocapsulatus</name>
    <dbReference type="NCBI Taxonomy" id="303"/>
    <lineage>
        <taxon>Bacteria</taxon>
        <taxon>Pseudomonadati</taxon>
        <taxon>Pseudomonadota</taxon>
        <taxon>Gammaproteobacteria</taxon>
        <taxon>Pseudomonadales</taxon>
        <taxon>Pseudomonadaceae</taxon>
        <taxon>Pseudomonas</taxon>
    </lineage>
</organism>
<reference evidence="1 2" key="1">
    <citation type="submission" date="2018-11" db="EMBL/GenBank/DDBJ databases">
        <title>Genomic analyses of the natural microbiome of Caenorhabditis elegans.</title>
        <authorList>
            <person name="Samuel B."/>
        </authorList>
    </citation>
    <scope>NUCLEOTIDE SEQUENCE [LARGE SCALE GENOMIC DNA]</scope>
    <source>
        <strain evidence="1 2">BIGb0473</strain>
    </source>
</reference>
<gene>
    <name evidence="1" type="ORF">EDF85_1219</name>
</gene>
<dbReference type="AlphaFoldDB" id="A0A9X8EK69"/>
<evidence type="ECO:0000313" key="2">
    <source>
        <dbReference type="Proteomes" id="UP000269115"/>
    </source>
</evidence>
<name>A0A9X8EK69_PSEPU</name>
<accession>A0A9X8EK69</accession>